<feature type="repeat" description="Solcar" evidence="12">
    <location>
        <begin position="424"/>
        <end position="522"/>
    </location>
</feature>
<protein>
    <recommendedName>
        <fullName evidence="15">EF-hand domain-containing protein</fullName>
    </recommendedName>
</protein>
<dbReference type="Proteomes" id="UP001213623">
    <property type="component" value="Chromosome 6"/>
</dbReference>
<dbReference type="GO" id="GO:0005509">
    <property type="term" value="F:calcium ion binding"/>
    <property type="evidence" value="ECO:0007669"/>
    <property type="project" value="InterPro"/>
</dbReference>
<keyword evidence="10" id="KW-0496">Mitochondrion</keyword>
<dbReference type="InterPro" id="IPR002067">
    <property type="entry name" value="MCP"/>
</dbReference>
<dbReference type="SUPFAM" id="SSF103506">
    <property type="entry name" value="Mitochondrial carrier"/>
    <property type="match status" value="1"/>
</dbReference>
<feature type="region of interest" description="Disordered" evidence="13">
    <location>
        <begin position="394"/>
        <end position="417"/>
    </location>
</feature>
<dbReference type="PANTHER" id="PTHR24089">
    <property type="entry name" value="SOLUTE CARRIER FAMILY 25"/>
    <property type="match status" value="1"/>
</dbReference>
<feature type="domain" description="EF-hand" evidence="15">
    <location>
        <begin position="261"/>
        <end position="296"/>
    </location>
</feature>
<dbReference type="Gene3D" id="1.10.238.10">
    <property type="entry name" value="EF-hand"/>
    <property type="match status" value="1"/>
</dbReference>
<feature type="compositionally biased region" description="Basic and acidic residues" evidence="13">
    <location>
        <begin position="406"/>
        <end position="417"/>
    </location>
</feature>
<evidence type="ECO:0000259" key="15">
    <source>
        <dbReference type="PROSITE" id="PS50222"/>
    </source>
</evidence>
<keyword evidence="3" id="KW-0813">Transport</keyword>
<keyword evidence="7" id="KW-0999">Mitochondrion inner membrane</keyword>
<dbReference type="GO" id="GO:0055085">
    <property type="term" value="P:transmembrane transport"/>
    <property type="evidence" value="ECO:0007669"/>
    <property type="project" value="InterPro"/>
</dbReference>
<dbReference type="FunFam" id="1.50.40.10:FF:000016">
    <property type="entry name" value="Solute carrier family 25 member 23"/>
    <property type="match status" value="1"/>
</dbReference>
<evidence type="ECO:0000256" key="5">
    <source>
        <dbReference type="ARBA" id="ARBA00022723"/>
    </source>
</evidence>
<dbReference type="PROSITE" id="PS50222">
    <property type="entry name" value="EF_HAND_2"/>
    <property type="match status" value="1"/>
</dbReference>
<feature type="repeat" description="Solcar" evidence="12">
    <location>
        <begin position="536"/>
        <end position="626"/>
    </location>
</feature>
<dbReference type="GO" id="GO:0005743">
    <property type="term" value="C:mitochondrial inner membrane"/>
    <property type="evidence" value="ECO:0007669"/>
    <property type="project" value="UniProtKB-SubCell"/>
</dbReference>
<feature type="repeat" description="Solcar" evidence="12">
    <location>
        <begin position="636"/>
        <end position="725"/>
    </location>
</feature>
<dbReference type="AlphaFoldDB" id="A0AAF0ELT6"/>
<dbReference type="PROSITE" id="PS50920">
    <property type="entry name" value="SOLCAR"/>
    <property type="match status" value="3"/>
</dbReference>
<sequence>METRPRSAKEPAKETLPHWILEPGPEIASRQTFAWRIRHMSYEEFRAQEPPQARLLRLRGLFDLLVDQDSSSALAGGRAKQMWRARASRARYGAGGDLAVGSLVSMPRVSATDGTGKQTPVREWLSLVRRNRYAAELLAECRTRRADLEKHDREKHSLADAHPGSLYRQWQRLVCMVREEEEALPMSFLQRLRHWIGHNDQSPLMHRESGWKGSRVWGLRATEDRSKKNDTHESPEDKESKAERVRQRQIEWEGFVAYAEIQERELHRAFNEMDTKEDGLLDEQEISAALEIAGLRPSQAVLDDLIASLASSGVQDVKELHEKDLYVTFPEFRDYLLLLPRKPTISEIYRFYQVRKAVGLFGNEGIFAELGRNWGKTARGVTSVNFDGDTILSDEIADDSPSTPESPKESESTRGPKSDMIQLDVAVKFLLAGGIAGAVSRTATAPFDRVKVYLITSQAASPATVGGLSATTSGMSAIGQGIWSIYQEGGLRGFWLGNGLNCMKIIPESAIKFFTYEYMKRFFARYVDGKSDSRDISGMSRFVSGGIGGMASQLSIYPIETLKTRLMSSMSNPGHVRGMALLGQTAREMWMRGGPRAFYSGLGAGLLGVFPYAAIDMSTFEGTKLFYLRYTGKEEPGVLALLAFGSFSGSVGASIVYPLNLIRTRLQASGTPAHPTVYKNFFDAAYQTYAKEGILGFYRGLVPTLAKVVPAVSISYVVYDHVCTSALTGRPKRV</sequence>
<dbReference type="InterPro" id="IPR002048">
    <property type="entry name" value="EF_hand_dom"/>
</dbReference>
<feature type="transmembrane region" description="Helical" evidence="14">
    <location>
        <begin position="597"/>
        <end position="615"/>
    </location>
</feature>
<evidence type="ECO:0000256" key="4">
    <source>
        <dbReference type="ARBA" id="ARBA00022692"/>
    </source>
</evidence>
<evidence type="ECO:0000313" key="17">
    <source>
        <dbReference type="Proteomes" id="UP001213623"/>
    </source>
</evidence>
<evidence type="ECO:0000256" key="13">
    <source>
        <dbReference type="SAM" id="MobiDB-lite"/>
    </source>
</evidence>
<reference evidence="16" key="1">
    <citation type="submission" date="2023-03" db="EMBL/GenBank/DDBJ databases">
        <title>Mating type loci evolution in Malassezia.</title>
        <authorList>
            <person name="Coelho M.A."/>
        </authorList>
    </citation>
    <scope>NUCLEOTIDE SEQUENCE</scope>
    <source>
        <strain evidence="16">CBS 9557</strain>
    </source>
</reference>
<name>A0AAF0ELT6_9BASI</name>
<keyword evidence="8" id="KW-0106">Calcium</keyword>
<accession>A0AAF0ELT6</accession>
<feature type="transmembrane region" description="Helical" evidence="14">
    <location>
        <begin position="638"/>
        <end position="659"/>
    </location>
</feature>
<dbReference type="SUPFAM" id="SSF47473">
    <property type="entry name" value="EF-hand"/>
    <property type="match status" value="1"/>
</dbReference>
<evidence type="ECO:0000313" key="16">
    <source>
        <dbReference type="EMBL" id="WFD28159.1"/>
    </source>
</evidence>
<keyword evidence="5" id="KW-0479">Metal-binding</keyword>
<evidence type="ECO:0000256" key="7">
    <source>
        <dbReference type="ARBA" id="ARBA00022792"/>
    </source>
</evidence>
<keyword evidence="4 12" id="KW-0812">Transmembrane</keyword>
<evidence type="ECO:0000256" key="9">
    <source>
        <dbReference type="ARBA" id="ARBA00022989"/>
    </source>
</evidence>
<evidence type="ECO:0000256" key="2">
    <source>
        <dbReference type="ARBA" id="ARBA00006375"/>
    </source>
</evidence>
<dbReference type="InterPro" id="IPR011992">
    <property type="entry name" value="EF-hand-dom_pair"/>
</dbReference>
<keyword evidence="9 14" id="KW-1133">Transmembrane helix</keyword>
<dbReference type="InterPro" id="IPR023395">
    <property type="entry name" value="MCP_dom_sf"/>
</dbReference>
<keyword evidence="6" id="KW-0677">Repeat</keyword>
<gene>
    <name evidence="16" type="ORF">MNAN1_003165</name>
</gene>
<evidence type="ECO:0000256" key="6">
    <source>
        <dbReference type="ARBA" id="ARBA00022737"/>
    </source>
</evidence>
<dbReference type="Pfam" id="PF00153">
    <property type="entry name" value="Mito_carr"/>
    <property type="match status" value="3"/>
</dbReference>
<evidence type="ECO:0000256" key="10">
    <source>
        <dbReference type="ARBA" id="ARBA00023128"/>
    </source>
</evidence>
<evidence type="ECO:0000256" key="1">
    <source>
        <dbReference type="ARBA" id="ARBA00004448"/>
    </source>
</evidence>
<comment type="subcellular location">
    <subcellularLocation>
        <location evidence="1">Mitochondrion inner membrane</location>
        <topology evidence="1">Multi-pass membrane protein</topology>
    </subcellularLocation>
</comment>
<keyword evidence="17" id="KW-1185">Reference proteome</keyword>
<dbReference type="InterPro" id="IPR018108">
    <property type="entry name" value="MCP_transmembrane"/>
</dbReference>
<comment type="similarity">
    <text evidence="2">Belongs to the mitochondrial carrier (TC 2.A.29) family.</text>
</comment>
<dbReference type="PRINTS" id="PR00926">
    <property type="entry name" value="MITOCARRIER"/>
</dbReference>
<evidence type="ECO:0000256" key="14">
    <source>
        <dbReference type="SAM" id="Phobius"/>
    </source>
</evidence>
<proteinExistence type="inferred from homology"/>
<evidence type="ECO:0000256" key="11">
    <source>
        <dbReference type="ARBA" id="ARBA00023136"/>
    </source>
</evidence>
<keyword evidence="11 12" id="KW-0472">Membrane</keyword>
<evidence type="ECO:0000256" key="3">
    <source>
        <dbReference type="ARBA" id="ARBA00022448"/>
    </source>
</evidence>
<organism evidence="16 17">
    <name type="scientific">Malassezia nana</name>
    <dbReference type="NCBI Taxonomy" id="180528"/>
    <lineage>
        <taxon>Eukaryota</taxon>
        <taxon>Fungi</taxon>
        <taxon>Dikarya</taxon>
        <taxon>Basidiomycota</taxon>
        <taxon>Ustilaginomycotina</taxon>
        <taxon>Malasseziomycetes</taxon>
        <taxon>Malasseziales</taxon>
        <taxon>Malasseziaceae</taxon>
        <taxon>Malassezia</taxon>
    </lineage>
</organism>
<evidence type="ECO:0000256" key="8">
    <source>
        <dbReference type="ARBA" id="ARBA00022837"/>
    </source>
</evidence>
<evidence type="ECO:0000256" key="12">
    <source>
        <dbReference type="PROSITE-ProRule" id="PRU00282"/>
    </source>
</evidence>
<dbReference type="EMBL" id="CP119897">
    <property type="protein sequence ID" value="WFD28159.1"/>
    <property type="molecule type" value="Genomic_DNA"/>
</dbReference>
<feature type="region of interest" description="Disordered" evidence="13">
    <location>
        <begin position="222"/>
        <end position="245"/>
    </location>
</feature>
<dbReference type="Gene3D" id="1.50.40.10">
    <property type="entry name" value="Mitochondrial carrier domain"/>
    <property type="match status" value="1"/>
</dbReference>